<comment type="caution">
    <text evidence="10">The sequence shown here is derived from an EMBL/GenBank/DDBJ whole genome shotgun (WGS) entry which is preliminary data.</text>
</comment>
<dbReference type="PANTHER" id="PTHR19302">
    <property type="entry name" value="GAMMA TUBULIN COMPLEX PROTEIN"/>
    <property type="match status" value="1"/>
</dbReference>
<dbReference type="Pfam" id="PF17681">
    <property type="entry name" value="GCP_N_terminal"/>
    <property type="match status" value="1"/>
</dbReference>
<name>A0ABR4H926_9EURO</name>
<evidence type="ECO:0000259" key="7">
    <source>
        <dbReference type="Pfam" id="PF04130"/>
    </source>
</evidence>
<dbReference type="InterPro" id="IPR032797">
    <property type="entry name" value="Mod21_N"/>
</dbReference>
<evidence type="ECO:0000313" key="11">
    <source>
        <dbReference type="Proteomes" id="UP001610334"/>
    </source>
</evidence>
<reference evidence="10 11" key="1">
    <citation type="submission" date="2024-07" db="EMBL/GenBank/DDBJ databases">
        <title>Section-level genome sequencing and comparative genomics of Aspergillus sections Usti and Cavernicolus.</title>
        <authorList>
            <consortium name="Lawrence Berkeley National Laboratory"/>
            <person name="Nybo J.L."/>
            <person name="Vesth T.C."/>
            <person name="Theobald S."/>
            <person name="Frisvad J.C."/>
            <person name="Larsen T.O."/>
            <person name="Kjaerboelling I."/>
            <person name="Rothschild-Mancinelli K."/>
            <person name="Lyhne E.K."/>
            <person name="Kogle M.E."/>
            <person name="Barry K."/>
            <person name="Clum A."/>
            <person name="Na H."/>
            <person name="Ledsgaard L."/>
            <person name="Lin J."/>
            <person name="Lipzen A."/>
            <person name="Kuo A."/>
            <person name="Riley R."/>
            <person name="Mondo S."/>
            <person name="Labutti K."/>
            <person name="Haridas S."/>
            <person name="Pangalinan J."/>
            <person name="Salamov A.A."/>
            <person name="Simmons B.A."/>
            <person name="Magnuson J.K."/>
            <person name="Chen J."/>
            <person name="Drula E."/>
            <person name="Henrissat B."/>
            <person name="Wiebenga A."/>
            <person name="Lubbers R.J."/>
            <person name="Gomes A.C."/>
            <person name="Makela M.R."/>
            <person name="Stajich J."/>
            <person name="Grigoriev I.V."/>
            <person name="Mortensen U.H."/>
            <person name="De Vries R.P."/>
            <person name="Baker S.E."/>
            <person name="Andersen M.R."/>
        </authorList>
    </citation>
    <scope>NUCLEOTIDE SEQUENCE [LARGE SCALE GENOMIC DNA]</scope>
    <source>
        <strain evidence="10 11">CBS 588.65</strain>
    </source>
</reference>
<feature type="domain" description="Gamma-Tubulin ring complex non-core subunit mod21 N-terminal" evidence="8">
    <location>
        <begin position="64"/>
        <end position="155"/>
    </location>
</feature>
<dbReference type="PANTHER" id="PTHR19302:SF33">
    <property type="entry name" value="GAMMA-TUBULIN COMPLEX COMPONENT 5"/>
    <property type="match status" value="1"/>
</dbReference>
<evidence type="ECO:0000256" key="5">
    <source>
        <dbReference type="RuleBase" id="RU363050"/>
    </source>
</evidence>
<gene>
    <name evidence="10" type="ORF">BJX63DRAFT_399615</name>
</gene>
<keyword evidence="3 5" id="KW-0493">Microtubule</keyword>
<evidence type="ECO:0000313" key="10">
    <source>
        <dbReference type="EMBL" id="KAL2811288.1"/>
    </source>
</evidence>
<dbReference type="Pfam" id="PF14609">
    <property type="entry name" value="GCP5-Mod21_N"/>
    <property type="match status" value="1"/>
</dbReference>
<evidence type="ECO:0000256" key="4">
    <source>
        <dbReference type="ARBA" id="ARBA00023212"/>
    </source>
</evidence>
<dbReference type="EMBL" id="JBFXLT010000060">
    <property type="protein sequence ID" value="KAL2811288.1"/>
    <property type="molecule type" value="Genomic_DNA"/>
</dbReference>
<evidence type="ECO:0000259" key="8">
    <source>
        <dbReference type="Pfam" id="PF14609"/>
    </source>
</evidence>
<feature type="region of interest" description="Disordered" evidence="6">
    <location>
        <begin position="786"/>
        <end position="857"/>
    </location>
</feature>
<evidence type="ECO:0000256" key="1">
    <source>
        <dbReference type="ARBA" id="ARBA00010337"/>
    </source>
</evidence>
<evidence type="ECO:0000256" key="3">
    <source>
        <dbReference type="ARBA" id="ARBA00022701"/>
    </source>
</evidence>
<proteinExistence type="inferred from homology"/>
<dbReference type="Gene3D" id="1.20.120.1900">
    <property type="entry name" value="Gamma-tubulin complex, C-terminal domain"/>
    <property type="match status" value="1"/>
</dbReference>
<protein>
    <recommendedName>
        <fullName evidence="5">Spindle pole body component</fullName>
    </recommendedName>
</protein>
<dbReference type="InterPro" id="IPR007259">
    <property type="entry name" value="GCP"/>
</dbReference>
<feature type="region of interest" description="Disordered" evidence="6">
    <location>
        <begin position="148"/>
        <end position="169"/>
    </location>
</feature>
<evidence type="ECO:0000256" key="2">
    <source>
        <dbReference type="ARBA" id="ARBA00022490"/>
    </source>
</evidence>
<dbReference type="Pfam" id="PF04130">
    <property type="entry name" value="GCP_C_terminal"/>
    <property type="match status" value="1"/>
</dbReference>
<keyword evidence="4 5" id="KW-0206">Cytoskeleton</keyword>
<evidence type="ECO:0000259" key="9">
    <source>
        <dbReference type="Pfam" id="PF17681"/>
    </source>
</evidence>
<dbReference type="Proteomes" id="UP001610334">
    <property type="component" value="Unassembled WGS sequence"/>
</dbReference>
<feature type="compositionally biased region" description="Basic and acidic residues" evidence="6">
    <location>
        <begin position="845"/>
        <end position="856"/>
    </location>
</feature>
<dbReference type="InterPro" id="IPR040457">
    <property type="entry name" value="GCP_C"/>
</dbReference>
<organism evidence="10 11">
    <name type="scientific">Aspergillus granulosus</name>
    <dbReference type="NCBI Taxonomy" id="176169"/>
    <lineage>
        <taxon>Eukaryota</taxon>
        <taxon>Fungi</taxon>
        <taxon>Dikarya</taxon>
        <taxon>Ascomycota</taxon>
        <taxon>Pezizomycotina</taxon>
        <taxon>Eurotiomycetes</taxon>
        <taxon>Eurotiomycetidae</taxon>
        <taxon>Eurotiales</taxon>
        <taxon>Aspergillaceae</taxon>
        <taxon>Aspergillus</taxon>
        <taxon>Aspergillus subgen. Nidulantes</taxon>
    </lineage>
</organism>
<dbReference type="InterPro" id="IPR042241">
    <property type="entry name" value="GCP_C_sf"/>
</dbReference>
<feature type="domain" description="Gamma tubulin complex component C-terminal" evidence="7">
    <location>
        <begin position="600"/>
        <end position="908"/>
    </location>
</feature>
<feature type="compositionally biased region" description="Acidic residues" evidence="6">
    <location>
        <begin position="824"/>
        <end position="844"/>
    </location>
</feature>
<dbReference type="InterPro" id="IPR041470">
    <property type="entry name" value="GCP_N"/>
</dbReference>
<dbReference type="InterPro" id="IPR059169">
    <property type="entry name" value="GCP5_N_ext"/>
</dbReference>
<feature type="compositionally biased region" description="Polar residues" evidence="6">
    <location>
        <begin position="796"/>
        <end position="812"/>
    </location>
</feature>
<keyword evidence="2 5" id="KW-0963">Cytoplasm</keyword>
<comment type="similarity">
    <text evidence="1 5">Belongs to the TUBGCP family.</text>
</comment>
<dbReference type="CDD" id="cd22572">
    <property type="entry name" value="GCP5_NTD"/>
    <property type="match status" value="1"/>
</dbReference>
<keyword evidence="11" id="KW-1185">Reference proteome</keyword>
<comment type="subcellular location">
    <subcellularLocation>
        <location evidence="5">Cytoplasm</location>
        <location evidence="5">Cytoskeleton</location>
        <location evidence="5">Microtubule organizing center</location>
    </subcellularLocation>
</comment>
<evidence type="ECO:0000256" key="6">
    <source>
        <dbReference type="SAM" id="MobiDB-lite"/>
    </source>
</evidence>
<feature type="domain" description="Gamma tubulin complex component protein N-terminal" evidence="9">
    <location>
        <begin position="231"/>
        <end position="532"/>
    </location>
</feature>
<accession>A0ABR4H926</accession>
<sequence>MAATDSLNLTKRLIVAIAHVGEDNPRFQILKRRVDDTLKSPLYGRTDQFAVAKQLDGLQEKFRVLNRDDLADALQSRRTELDGHRGSLFPEVLSLLLELADRPAQLSRVDQIVNVQVEKDEQQLSWTDLDASGTAYCDEDIWESVDYGAGSSDDDDIPSISSDSQPARSFTRASIAPEDDYVIPDDVFSSVEDEDLVKSIESVQFWRESEGLDVSKGERASSRILTELQLVRETIFMLQGLPTSLFWRLDGEVELDRRYSLSHLSPAALSSLLRFISTCGTKIDILRRFTKKAQTAAYMQTFHRSIEEHLSKFDNFLSDIQSRFLDQRSNFAVSLLQLSDDVQRESTLLVLLADLISGLENEATYDDVKCLDLLYNLVCNTQASGDDENYAALVRIFFRCFETYCRPIRRWMETGRLESSAHAFFVTENREKPDLRTLWHDWYTLEKQSESVNIPRFIQPFADRIFITGKSMVFLNRLNLAEDIEPPANATLSFEDSHPSDPSSICIPFYAVLESALANAVNEHHAFTSAMLRKELDERCGLWTSLQALEHIFLCKDMSMIGPIDAKIFELIDRGKGGWNDRFLLTELAQSAFSSIILIDPTRLIVRSTKDANSSSRARSVKLLNSLFFDYILPWPVANIITKDGIAAYQRISTFLMQIRRAKYTIVKQRLQYSHLQPDRQNADSRGRTLSYALRHNMLWFLNTLYSHLTDFAISSTTESLRKSLSTANDVNTMIATHRSYMKSLEERCLLSSNLNPLYQATLTLLDLCIAFADLHASRAHHQNQNTLDLARTPRKQAQAQSPFKSLKTGLTPTPRKTRYEYSYGDEEETDDDDDDENDSSGDESIDRDQEKEPAPHHAPLHETQYVQRLSDIQNQFNHLVTFLAAGLKGVGRVDGQVSWEMLAEKLEWRKEKQVAWT</sequence>